<proteinExistence type="predicted"/>
<evidence type="ECO:0000313" key="1">
    <source>
        <dbReference type="EMBL" id="MBA1835427.1"/>
    </source>
</evidence>
<evidence type="ECO:0000313" key="2">
    <source>
        <dbReference type="Proteomes" id="UP000581408"/>
    </source>
</evidence>
<sequence length="59" mass="6735">MSEQALARTERCTPVSEANFVAEVRDLAAFYDGRIPVCWQDALEDLIYTIEREPDDAED</sequence>
<dbReference type="Proteomes" id="UP000581408">
    <property type="component" value="Unassembled WGS sequence"/>
</dbReference>
<gene>
    <name evidence="1" type="ORF">HMC16_06785</name>
</gene>
<name>A0A838CKH8_9CORY</name>
<protein>
    <submittedName>
        <fullName evidence="1">Uncharacterized protein</fullName>
    </submittedName>
</protein>
<accession>A0A838CKH8</accession>
<dbReference type="RefSeq" id="WP_181194794.1">
    <property type="nucleotide sequence ID" value="NZ_JABFEE010000006.1"/>
</dbReference>
<dbReference type="EMBL" id="JABFEE010000006">
    <property type="protein sequence ID" value="MBA1835427.1"/>
    <property type="molecule type" value="Genomic_DNA"/>
</dbReference>
<comment type="caution">
    <text evidence="1">The sequence shown here is derived from an EMBL/GenBank/DDBJ whole genome shotgun (WGS) entry which is preliminary data.</text>
</comment>
<dbReference type="AlphaFoldDB" id="A0A838CKH8"/>
<organism evidence="1 2">
    <name type="scientific">Corynebacterium wankanglinii</name>
    <dbReference type="NCBI Taxonomy" id="2735136"/>
    <lineage>
        <taxon>Bacteria</taxon>
        <taxon>Bacillati</taxon>
        <taxon>Actinomycetota</taxon>
        <taxon>Actinomycetes</taxon>
        <taxon>Mycobacteriales</taxon>
        <taxon>Corynebacteriaceae</taxon>
        <taxon>Corynebacterium</taxon>
    </lineage>
</organism>
<reference evidence="1 2" key="1">
    <citation type="submission" date="2020-05" db="EMBL/GenBank/DDBJ databases">
        <title>Descriptions of Corynebacterium xxxx sp. nov., Corynebacterium yyyy sp. nov. and Corynebacterium zzzz sp. nov.</title>
        <authorList>
            <person name="Zhang G."/>
        </authorList>
    </citation>
    <scope>NUCLEOTIDE SEQUENCE [LARGE SCALE GENOMIC DNA]</scope>
    <source>
        <strain evidence="2">zg-915</strain>
    </source>
</reference>